<protein>
    <recommendedName>
        <fullName evidence="3">Glycosyl hydrolase family 67</fullName>
    </recommendedName>
</protein>
<gene>
    <name evidence="1" type="ORF">FEM03_23805</name>
</gene>
<dbReference type="SUPFAM" id="SSF51445">
    <property type="entry name" value="(Trans)glycosidases"/>
    <property type="match status" value="1"/>
</dbReference>
<dbReference type="AlphaFoldDB" id="A0A5R8K793"/>
<accession>A0A5R8K793</accession>
<dbReference type="RefSeq" id="WP_138088882.1">
    <property type="nucleotide sequence ID" value="NZ_VAUV01000030.1"/>
</dbReference>
<name>A0A5R8K793_9BACT</name>
<evidence type="ECO:0000313" key="2">
    <source>
        <dbReference type="Proteomes" id="UP000306196"/>
    </source>
</evidence>
<organism evidence="1 2">
    <name type="scientific">Phragmitibacter flavus</name>
    <dbReference type="NCBI Taxonomy" id="2576071"/>
    <lineage>
        <taxon>Bacteria</taxon>
        <taxon>Pseudomonadati</taxon>
        <taxon>Verrucomicrobiota</taxon>
        <taxon>Verrucomicrobiia</taxon>
        <taxon>Verrucomicrobiales</taxon>
        <taxon>Verrucomicrobiaceae</taxon>
        <taxon>Phragmitibacter</taxon>
    </lineage>
</organism>
<evidence type="ECO:0000313" key="1">
    <source>
        <dbReference type="EMBL" id="TLD68236.1"/>
    </source>
</evidence>
<dbReference type="Proteomes" id="UP000306196">
    <property type="component" value="Unassembled WGS sequence"/>
</dbReference>
<dbReference type="EMBL" id="VAUV01000030">
    <property type="protein sequence ID" value="TLD68236.1"/>
    <property type="molecule type" value="Genomic_DNA"/>
</dbReference>
<reference evidence="1 2" key="1">
    <citation type="submission" date="2019-05" db="EMBL/GenBank/DDBJ databases">
        <title>Verrucobacter flavum gen. nov., sp. nov. a new member of the family Verrucomicrobiaceae.</title>
        <authorList>
            <person name="Szuroczki S."/>
            <person name="Abbaszade G."/>
            <person name="Szabo A."/>
            <person name="Felfoldi T."/>
            <person name="Schumann P."/>
            <person name="Boka K."/>
            <person name="Keki Z."/>
            <person name="Toumi M."/>
            <person name="Toth E."/>
        </authorList>
    </citation>
    <scope>NUCLEOTIDE SEQUENCE [LARGE SCALE GENOMIC DNA]</scope>
    <source>
        <strain evidence="1 2">MG-N-17</strain>
    </source>
</reference>
<dbReference type="InterPro" id="IPR017853">
    <property type="entry name" value="GH"/>
</dbReference>
<comment type="caution">
    <text evidence="1">The sequence shown here is derived from an EMBL/GenBank/DDBJ whole genome shotgun (WGS) entry which is preliminary data.</text>
</comment>
<proteinExistence type="predicted"/>
<keyword evidence="2" id="KW-1185">Reference proteome</keyword>
<evidence type="ECO:0008006" key="3">
    <source>
        <dbReference type="Google" id="ProtNLM"/>
    </source>
</evidence>
<dbReference type="OrthoDB" id="339499at2"/>
<sequence length="579" mass="68055">MPNTEQLYLIDAIGPFFRGYDKRTINWSKLPWENLCMEGPEREAQWTEIRRELDVFCDKVAKLGFNAVSLDDVTHLADDVHYELETRALIVQWRTEFKKCFEVAKRHGLQVFITMDVFNATPAVREHLRDTRRSVESFLAELLDRFFTDFPELAGVIIRIGEADGRDVKDHFLSELHLRNSSEANRFLRALLPVFGKHQRKLVFRTWTVGAYQIGDLIWHRGTFAQVLRGVENHPSLIVSMKYGDSDFFRFLPLNENFFHHPVAKIVELQTRREYEGCGEYPSFVGWEYERYARELLQAKNMVGINVWCQTGGWVPFRRRAFLEDSAVWTDLNTHVTIRLFKEGQLVEDAVREFALQRGCDNWRALLELLRLSDEVINELLYVKEFAQQNFFFRRVRVPPMLQVYWNNIFISHSVKKMLGHFVEDKPSSLRAAQRALDSLEQMKSLAAEAGMPVHDIEFMADTFGILALAREYCLTPFTEDVETRLRAAKKAYKVKYPKSGDRHRYRIKMNFKPFWLRYRQLAWAVAVLMRRKGGYRLVDRLFTLHGLSLIYRVIARRRPQWIPAFARDSAMGVDTIFK</sequence>